<gene>
    <name evidence="2" type="ORF">S03H2_31004</name>
</gene>
<feature type="domain" description="Cupin type-2" evidence="1">
    <location>
        <begin position="32"/>
        <end position="82"/>
    </location>
</feature>
<dbReference type="EMBL" id="BARU01018778">
    <property type="protein sequence ID" value="GAH60219.1"/>
    <property type="molecule type" value="Genomic_DNA"/>
</dbReference>
<name>X1I2B1_9ZZZZ</name>
<sequence>MFYNFPHDFNKMEPAPGVVLHTVWGERVMFAHFSIKPNSGVPLHSHPHEQMGIILEGEFELTIGDEARLLKKGDMYLIPSNV</sequence>
<dbReference type="SUPFAM" id="SSF51182">
    <property type="entry name" value="RmlC-like cupins"/>
    <property type="match status" value="1"/>
</dbReference>
<dbReference type="PANTHER" id="PTHR40112">
    <property type="entry name" value="H2HPP ISOMERASE"/>
    <property type="match status" value="1"/>
</dbReference>
<evidence type="ECO:0000313" key="2">
    <source>
        <dbReference type="EMBL" id="GAH60219.1"/>
    </source>
</evidence>
<dbReference type="Pfam" id="PF07883">
    <property type="entry name" value="Cupin_2"/>
    <property type="match status" value="1"/>
</dbReference>
<protein>
    <recommendedName>
        <fullName evidence="1">Cupin type-2 domain-containing protein</fullName>
    </recommendedName>
</protein>
<evidence type="ECO:0000259" key="1">
    <source>
        <dbReference type="Pfam" id="PF07883"/>
    </source>
</evidence>
<proteinExistence type="predicted"/>
<reference evidence="2" key="1">
    <citation type="journal article" date="2014" name="Front. Microbiol.">
        <title>High frequency of phylogenetically diverse reductive dehalogenase-homologous genes in deep subseafloor sedimentary metagenomes.</title>
        <authorList>
            <person name="Kawai M."/>
            <person name="Futagami T."/>
            <person name="Toyoda A."/>
            <person name="Takaki Y."/>
            <person name="Nishi S."/>
            <person name="Hori S."/>
            <person name="Arai W."/>
            <person name="Tsubouchi T."/>
            <person name="Morono Y."/>
            <person name="Uchiyama I."/>
            <person name="Ito T."/>
            <person name="Fujiyama A."/>
            <person name="Inagaki F."/>
            <person name="Takami H."/>
        </authorList>
    </citation>
    <scope>NUCLEOTIDE SEQUENCE</scope>
    <source>
        <strain evidence="2">Expedition CK06-06</strain>
    </source>
</reference>
<dbReference type="PANTHER" id="PTHR40112:SF1">
    <property type="entry name" value="H2HPP ISOMERASE"/>
    <property type="match status" value="1"/>
</dbReference>
<organism evidence="2">
    <name type="scientific">marine sediment metagenome</name>
    <dbReference type="NCBI Taxonomy" id="412755"/>
    <lineage>
        <taxon>unclassified sequences</taxon>
        <taxon>metagenomes</taxon>
        <taxon>ecological metagenomes</taxon>
    </lineage>
</organism>
<dbReference type="InterPro" id="IPR011051">
    <property type="entry name" value="RmlC_Cupin_sf"/>
</dbReference>
<dbReference type="InterPro" id="IPR052535">
    <property type="entry name" value="Bacilysin_H2HPP_isomerase"/>
</dbReference>
<dbReference type="InterPro" id="IPR014710">
    <property type="entry name" value="RmlC-like_jellyroll"/>
</dbReference>
<dbReference type="AlphaFoldDB" id="X1I2B1"/>
<dbReference type="CDD" id="cd02238">
    <property type="entry name" value="cupin_KdgF"/>
    <property type="match status" value="1"/>
</dbReference>
<feature type="non-terminal residue" evidence="2">
    <location>
        <position position="82"/>
    </location>
</feature>
<dbReference type="Gene3D" id="2.60.120.10">
    <property type="entry name" value="Jelly Rolls"/>
    <property type="match status" value="1"/>
</dbReference>
<comment type="caution">
    <text evidence="2">The sequence shown here is derived from an EMBL/GenBank/DDBJ whole genome shotgun (WGS) entry which is preliminary data.</text>
</comment>
<accession>X1I2B1</accession>
<dbReference type="InterPro" id="IPR013096">
    <property type="entry name" value="Cupin_2"/>
</dbReference>